<dbReference type="SUPFAM" id="SSF57196">
    <property type="entry name" value="EGF/Laminin"/>
    <property type="match status" value="3"/>
</dbReference>
<dbReference type="Proteomes" id="UP000663829">
    <property type="component" value="Unassembled WGS sequence"/>
</dbReference>
<dbReference type="GO" id="GO:0005112">
    <property type="term" value="F:Notch binding"/>
    <property type="evidence" value="ECO:0007669"/>
    <property type="project" value="TreeGrafter"/>
</dbReference>
<dbReference type="PROSITE" id="PS00022">
    <property type="entry name" value="EGF_1"/>
    <property type="match status" value="3"/>
</dbReference>
<evidence type="ECO:0000259" key="3">
    <source>
        <dbReference type="PROSITE" id="PS50026"/>
    </source>
</evidence>
<evidence type="ECO:0000256" key="2">
    <source>
        <dbReference type="PROSITE-ProRule" id="PRU00076"/>
    </source>
</evidence>
<gene>
    <name evidence="4" type="ORF">GPM918_LOCUS15391</name>
    <name evidence="5" type="ORF">SRO942_LOCUS15391</name>
</gene>
<dbReference type="PANTHER" id="PTHR24044">
    <property type="entry name" value="NOTCH LIGAND FAMILY MEMBER"/>
    <property type="match status" value="1"/>
</dbReference>
<dbReference type="InterPro" id="IPR000742">
    <property type="entry name" value="EGF"/>
</dbReference>
<dbReference type="Gene3D" id="2.10.25.10">
    <property type="entry name" value="Laminin"/>
    <property type="match status" value="1"/>
</dbReference>
<sequence length="678" mass="79173">MTTLLYRLFYYDAGDGQSDCVDDGDEDPYICGERSSTTNFCPLETLSCAANVTSLQYCISRQKRCDGKRDCIVNDRDEYPCYQIAKYHPTKQYTHAIFNHQRLQSEEEATLDDIAWYCDRGIPVMREGERKCLCPPSYYGNRCQYHNHRLTVALAINTTLVSRFGRKTEHSLSPVIRIVTFLLYHNGTIDHSIHTINFIVNNQYNKIPTYEKTDKIFYLNYPWMLLDKIHQPEHYRNAYRIRILLYNIDLDYAQLFSVWEYDIKYPFLPAYRLAAVLHIDTIKQRQTRLKQVYASNQCKHGKYYPITNDIHGYYCDCEIGWNGKTCNYSIHHQLSSNTLKNIGDTCANGSIYFPTFYNVDKDIYTSFVCVCPANTFGLTCHLSKSAACDFGTCKNGGTCLSYINDYYHDVNVCFCKSNYYGALCQYNETRLTLNIKTVWHDTIMILQFITWFTDLAFIGHQYFLADIKSNKSYKLYLPVTTSFQAILLKVYDDNNNIYLLSSRENETNGEDENDVSSLTFTVSQNDETILQKYRCLHVNELGLAPKHYSAENMYQILKLYHRPCHHQHNQSVTCFYDPKTYFCLCNKNLHRASCFHYNSNYDKCHYCLNKGKCYFGDREKNLNNWICLCPKCHYGSMCQYRTDQLGFSLETLLAFDRYSTDKIITEGINDEDEGSASY</sequence>
<dbReference type="AlphaFoldDB" id="A0A814J1E0"/>
<evidence type="ECO:0000313" key="6">
    <source>
        <dbReference type="Proteomes" id="UP000663829"/>
    </source>
</evidence>
<keyword evidence="2" id="KW-0245">EGF-like domain</keyword>
<dbReference type="PROSITE" id="PS01186">
    <property type="entry name" value="EGF_2"/>
    <property type="match status" value="1"/>
</dbReference>
<protein>
    <recommendedName>
        <fullName evidence="3">EGF-like domain-containing protein</fullName>
    </recommendedName>
</protein>
<organism evidence="4 6">
    <name type="scientific">Didymodactylos carnosus</name>
    <dbReference type="NCBI Taxonomy" id="1234261"/>
    <lineage>
        <taxon>Eukaryota</taxon>
        <taxon>Metazoa</taxon>
        <taxon>Spiralia</taxon>
        <taxon>Gnathifera</taxon>
        <taxon>Rotifera</taxon>
        <taxon>Eurotatoria</taxon>
        <taxon>Bdelloidea</taxon>
        <taxon>Philodinida</taxon>
        <taxon>Philodinidae</taxon>
        <taxon>Didymodactylos</taxon>
    </lineage>
</organism>
<feature type="disulfide bond" evidence="2">
    <location>
        <begin position="415"/>
        <end position="424"/>
    </location>
</feature>
<dbReference type="InterPro" id="IPR050906">
    <property type="entry name" value="Notch_signaling"/>
</dbReference>
<name>A0A814J1E0_9BILA</name>
<keyword evidence="6" id="KW-1185">Reference proteome</keyword>
<dbReference type="InterPro" id="IPR036055">
    <property type="entry name" value="LDL_receptor-like_sf"/>
</dbReference>
<dbReference type="Gene3D" id="4.10.400.10">
    <property type="entry name" value="Low-density Lipoprotein Receptor"/>
    <property type="match status" value="1"/>
</dbReference>
<feature type="domain" description="EGF-like" evidence="3">
    <location>
        <begin position="384"/>
        <end position="425"/>
    </location>
</feature>
<dbReference type="EMBL" id="CAJOBC010003866">
    <property type="protein sequence ID" value="CAF3804044.1"/>
    <property type="molecule type" value="Genomic_DNA"/>
</dbReference>
<evidence type="ECO:0000256" key="1">
    <source>
        <dbReference type="ARBA" id="ARBA00023157"/>
    </source>
</evidence>
<dbReference type="PROSITE" id="PS50026">
    <property type="entry name" value="EGF_3"/>
    <property type="match status" value="1"/>
</dbReference>
<dbReference type="EMBL" id="CAJNOQ010003866">
    <property type="protein sequence ID" value="CAF1033299.1"/>
    <property type="molecule type" value="Genomic_DNA"/>
</dbReference>
<dbReference type="PANTHER" id="PTHR24044:SF420">
    <property type="entry name" value="DELTA AND NOTCH-LIKE EPIDERMAL GROWTH FACTOR-RELATED RECEPTOR ISOFORM X1"/>
    <property type="match status" value="1"/>
</dbReference>
<dbReference type="Proteomes" id="UP000681722">
    <property type="component" value="Unassembled WGS sequence"/>
</dbReference>
<dbReference type="SMART" id="SM00181">
    <property type="entry name" value="EGF"/>
    <property type="match status" value="4"/>
</dbReference>
<dbReference type="OrthoDB" id="6138650at2759"/>
<proteinExistence type="predicted"/>
<reference evidence="4" key="1">
    <citation type="submission" date="2021-02" db="EMBL/GenBank/DDBJ databases">
        <authorList>
            <person name="Nowell W R."/>
        </authorList>
    </citation>
    <scope>NUCLEOTIDE SEQUENCE</scope>
</reference>
<keyword evidence="1 2" id="KW-1015">Disulfide bond</keyword>
<accession>A0A814J1E0</accession>
<evidence type="ECO:0000313" key="5">
    <source>
        <dbReference type="EMBL" id="CAF3804044.1"/>
    </source>
</evidence>
<comment type="caution">
    <text evidence="2">Lacks conserved residue(s) required for the propagation of feature annotation.</text>
</comment>
<comment type="caution">
    <text evidence="4">The sequence shown here is derived from an EMBL/GenBank/DDBJ whole genome shotgun (WGS) entry which is preliminary data.</text>
</comment>
<evidence type="ECO:0000313" key="4">
    <source>
        <dbReference type="EMBL" id="CAF1033299.1"/>
    </source>
</evidence>